<feature type="compositionally biased region" description="Pro residues" evidence="1">
    <location>
        <begin position="81"/>
        <end position="93"/>
    </location>
</feature>
<evidence type="ECO:0000256" key="1">
    <source>
        <dbReference type="SAM" id="MobiDB-lite"/>
    </source>
</evidence>
<evidence type="ECO:0000313" key="4">
    <source>
        <dbReference type="Proteomes" id="UP000198960"/>
    </source>
</evidence>
<evidence type="ECO:0000256" key="2">
    <source>
        <dbReference type="SAM" id="Phobius"/>
    </source>
</evidence>
<organism evidence="3 4">
    <name type="scientific">Trujillonella endophytica</name>
    <dbReference type="NCBI Taxonomy" id="673521"/>
    <lineage>
        <taxon>Bacteria</taxon>
        <taxon>Bacillati</taxon>
        <taxon>Actinomycetota</taxon>
        <taxon>Actinomycetes</taxon>
        <taxon>Geodermatophilales</taxon>
        <taxon>Geodermatophilaceae</taxon>
        <taxon>Trujillonella</taxon>
    </lineage>
</organism>
<protein>
    <submittedName>
        <fullName evidence="3">Uncharacterized protein</fullName>
    </submittedName>
</protein>
<keyword evidence="2" id="KW-0812">Transmembrane</keyword>
<feature type="region of interest" description="Disordered" evidence="1">
    <location>
        <begin position="1"/>
        <end position="105"/>
    </location>
</feature>
<gene>
    <name evidence="3" type="ORF">SAMN05660991_04185</name>
</gene>
<feature type="transmembrane region" description="Helical" evidence="2">
    <location>
        <begin position="110"/>
        <end position="131"/>
    </location>
</feature>
<dbReference type="OrthoDB" id="5197716at2"/>
<keyword evidence="2" id="KW-1133">Transmembrane helix</keyword>
<accession>A0A1H8W8A4</accession>
<proteinExistence type="predicted"/>
<dbReference type="RefSeq" id="WP_139220541.1">
    <property type="nucleotide sequence ID" value="NZ_FOEE01000017.1"/>
</dbReference>
<keyword evidence="4" id="KW-1185">Reference proteome</keyword>
<dbReference type="Proteomes" id="UP000198960">
    <property type="component" value="Unassembled WGS sequence"/>
</dbReference>
<dbReference type="EMBL" id="FOEE01000017">
    <property type="protein sequence ID" value="SEP23871.1"/>
    <property type="molecule type" value="Genomic_DNA"/>
</dbReference>
<feature type="compositionally biased region" description="Pro residues" evidence="1">
    <location>
        <begin position="60"/>
        <end position="73"/>
    </location>
</feature>
<keyword evidence="2" id="KW-0472">Membrane</keyword>
<evidence type="ECO:0000313" key="3">
    <source>
        <dbReference type="EMBL" id="SEP23871.1"/>
    </source>
</evidence>
<dbReference type="SUPFAM" id="SSF81995">
    <property type="entry name" value="beta-sandwich domain of Sec23/24"/>
    <property type="match status" value="1"/>
</dbReference>
<dbReference type="STRING" id="673521.SAMN05660991_04185"/>
<name>A0A1H8W8A4_9ACTN</name>
<reference evidence="4" key="1">
    <citation type="submission" date="2016-10" db="EMBL/GenBank/DDBJ databases">
        <authorList>
            <person name="Varghese N."/>
            <person name="Submissions S."/>
        </authorList>
    </citation>
    <scope>NUCLEOTIDE SEQUENCE [LARGE SCALE GENOMIC DNA]</scope>
    <source>
        <strain evidence="4">DSM 45413</strain>
    </source>
</reference>
<sequence>MTTPGSHGPHDPSGGGAPGWGQPPAGSPGGYSPPPPPPPGGATPPPPGGFGQGQPQQGQPYPPQGQPYPPQGQPYPQQGQPYPPQGQPYPPQGGAPGQPWAPQKSGRPKWLIPVVAAVVAVLALGGLYWFLTTPQFDVDDCLHQEGANEFEEVDCDDSDAQARIIGVHDEELTESEFYSDNSTCSEFPETVGQIWVPNTIGDDGTIYCTVPIG</sequence>
<feature type="compositionally biased region" description="Pro residues" evidence="1">
    <location>
        <begin position="31"/>
        <end position="48"/>
    </location>
</feature>
<dbReference type="AlphaFoldDB" id="A0A1H8W8A4"/>